<dbReference type="OrthoDB" id="509637at2759"/>
<feature type="compositionally biased region" description="Low complexity" evidence="2">
    <location>
        <begin position="87"/>
        <end position="145"/>
    </location>
</feature>
<dbReference type="InterPro" id="IPR015943">
    <property type="entry name" value="WD40/YVTN_repeat-like_dom_sf"/>
</dbReference>
<dbReference type="VEuPathDB" id="AmoebaDB:DICPUDRAFT_97580"/>
<dbReference type="SMART" id="SM00320">
    <property type="entry name" value="WD40"/>
    <property type="match status" value="3"/>
</dbReference>
<feature type="repeat" description="WD" evidence="1">
    <location>
        <begin position="328"/>
        <end position="354"/>
    </location>
</feature>
<dbReference type="PANTHER" id="PTHR45521:SF2">
    <property type="entry name" value="TRANSDUCIN_WD40 REPEAT-LIKE SUPERFAMILY PROTEIN"/>
    <property type="match status" value="1"/>
</dbReference>
<dbReference type="EMBL" id="GL871026">
    <property type="protein sequence ID" value="EGC36451.1"/>
    <property type="molecule type" value="Genomic_DNA"/>
</dbReference>
<dbReference type="AlphaFoldDB" id="F0ZHY5"/>
<dbReference type="STRING" id="5786.F0ZHY5"/>
<dbReference type="PANTHER" id="PTHR45521">
    <property type="entry name" value="TSET COMPLEX MEMBER TSTF"/>
    <property type="match status" value="1"/>
</dbReference>
<dbReference type="KEGG" id="dpp:DICPUDRAFT_97580"/>
<feature type="compositionally biased region" description="Polar residues" evidence="2">
    <location>
        <begin position="146"/>
        <end position="195"/>
    </location>
</feature>
<evidence type="ECO:0000256" key="2">
    <source>
        <dbReference type="SAM" id="MobiDB-lite"/>
    </source>
</evidence>
<dbReference type="SUPFAM" id="SSF50978">
    <property type="entry name" value="WD40 repeat-like"/>
    <property type="match status" value="1"/>
</dbReference>
<dbReference type="eggNOG" id="KOG0267">
    <property type="taxonomic scope" value="Eukaryota"/>
</dbReference>
<accession>F0ZHY5</accession>
<dbReference type="InterPro" id="IPR011047">
    <property type="entry name" value="Quinoprotein_ADH-like_sf"/>
</dbReference>
<evidence type="ECO:0000313" key="3">
    <source>
        <dbReference type="EMBL" id="EGC36451.1"/>
    </source>
</evidence>
<evidence type="ECO:0000256" key="1">
    <source>
        <dbReference type="PROSITE-ProRule" id="PRU00221"/>
    </source>
</evidence>
<protein>
    <submittedName>
        <fullName evidence="3">Uncharacterized protein</fullName>
    </submittedName>
</protein>
<dbReference type="GeneID" id="10500591"/>
<reference evidence="4" key="1">
    <citation type="journal article" date="2011" name="Genome Biol.">
        <title>Comparative genomics of the social amoebae Dictyostelium discoideum and Dictyostelium purpureum.</title>
        <authorList>
            <consortium name="US DOE Joint Genome Institute (JGI-PGF)"/>
            <person name="Sucgang R."/>
            <person name="Kuo A."/>
            <person name="Tian X."/>
            <person name="Salerno W."/>
            <person name="Parikh A."/>
            <person name="Feasley C.L."/>
            <person name="Dalin E."/>
            <person name="Tu H."/>
            <person name="Huang E."/>
            <person name="Barry K."/>
            <person name="Lindquist E."/>
            <person name="Shapiro H."/>
            <person name="Bruce D."/>
            <person name="Schmutz J."/>
            <person name="Salamov A."/>
            <person name="Fey P."/>
            <person name="Gaudet P."/>
            <person name="Anjard C."/>
            <person name="Babu M.M."/>
            <person name="Basu S."/>
            <person name="Bushmanova Y."/>
            <person name="van der Wel H."/>
            <person name="Katoh-Kurasawa M."/>
            <person name="Dinh C."/>
            <person name="Coutinho P.M."/>
            <person name="Saito T."/>
            <person name="Elias M."/>
            <person name="Schaap P."/>
            <person name="Kay R.R."/>
            <person name="Henrissat B."/>
            <person name="Eichinger L."/>
            <person name="Rivero F."/>
            <person name="Putnam N.H."/>
            <person name="West C.M."/>
            <person name="Loomis W.F."/>
            <person name="Chisholm R.L."/>
            <person name="Shaulsky G."/>
            <person name="Strassmann J.E."/>
            <person name="Queller D.C."/>
            <person name="Kuspa A."/>
            <person name="Grigoriev I.V."/>
        </authorList>
    </citation>
    <scope>NUCLEOTIDE SEQUENCE [LARGE SCALE GENOMIC DNA]</scope>
    <source>
        <strain evidence="4">QSDP1</strain>
    </source>
</reference>
<organism evidence="3 4">
    <name type="scientific">Dictyostelium purpureum</name>
    <name type="common">Slime mold</name>
    <dbReference type="NCBI Taxonomy" id="5786"/>
    <lineage>
        <taxon>Eukaryota</taxon>
        <taxon>Amoebozoa</taxon>
        <taxon>Evosea</taxon>
        <taxon>Eumycetozoa</taxon>
        <taxon>Dictyostelia</taxon>
        <taxon>Dictyosteliales</taxon>
        <taxon>Dictyosteliaceae</taxon>
        <taxon>Dictyostelium</taxon>
    </lineage>
</organism>
<dbReference type="Pfam" id="PF00400">
    <property type="entry name" value="WD40"/>
    <property type="match status" value="1"/>
</dbReference>
<name>F0ZHY5_DICPU</name>
<dbReference type="Proteomes" id="UP000001064">
    <property type="component" value="Unassembled WGS sequence"/>
</dbReference>
<proteinExistence type="predicted"/>
<feature type="compositionally biased region" description="Polar residues" evidence="2">
    <location>
        <begin position="675"/>
        <end position="684"/>
    </location>
</feature>
<dbReference type="InterPro" id="IPR036322">
    <property type="entry name" value="WD40_repeat_dom_sf"/>
</dbReference>
<dbReference type="InterPro" id="IPR053290">
    <property type="entry name" value="TSET_complex_member"/>
</dbReference>
<keyword evidence="1" id="KW-0853">WD repeat</keyword>
<dbReference type="InterPro" id="IPR001680">
    <property type="entry name" value="WD40_rpt"/>
</dbReference>
<feature type="compositionally biased region" description="Low complexity" evidence="2">
    <location>
        <begin position="688"/>
        <end position="711"/>
    </location>
</feature>
<dbReference type="Gene3D" id="2.130.10.10">
    <property type="entry name" value="YVTN repeat-like/Quinoprotein amine dehydrogenase"/>
    <property type="match status" value="1"/>
</dbReference>
<dbReference type="InParanoid" id="F0ZHY5"/>
<dbReference type="SUPFAM" id="SSF50998">
    <property type="entry name" value="Quinoprotein alcohol dehydrogenase-like"/>
    <property type="match status" value="1"/>
</dbReference>
<sequence>MSSTIPIFSESINSYVIFKSKGIHINTNYTPIDIHPINPWIVYADSDSNIVIQNYENNEKILNFSISQHGEEKREQQTIIKKVPTLSSLNGNGSVGSNSNSPTNNNNNISFIGSTGSSDGRSLSVTGTSPVQSQSQPSAASSTSQITNQSPSIPSLQVLNNNNQTMHRSPTNTVKLSPNSSNSLDNQNSTTNNYDINSDKLGQIKFVYFYDKHTRSCKDKKPKMSQNKLLNLNKQITSVGIDDYVVVIAENRIVFINYHSQRLKEVKIPPFETKAPTSVEFFSNSPLVAFGGPDSVIRLWNTEKWELEKQLNGHPKGQIVKLKAIEMEGEFLVSGGTDGYVCVWNVKTGTLATQFSKVHEILDLSYDYVTGQIMALTSDRHIIIYDLTTLKELTKINCGKKEFFSIEAFYHPRFNQDLLLSMKNPAQVSFFSRNGVSREFSIDLDQLLNPSKKDKSKLYKVVQHPLNPSLLLCWINKSIYIVSTSASSIPMAVTTFNATTNDHTVYYPHNGYLYHSSLTNVLSSEKVQTSIQLALNENYKLDISPSGKYLSILSVGSGNYQIIEISSWKVLEKGSALDIAWSGKGSDGKEKFGKLEKQLETIDPIKKKKTTFLPVIKTTKKEEQVICKILLKTKEFTSSGPGATQELFLNPNEDKISGGLMLGVYFKDLKEQSPGDGQTQQSNPLGAGSNVSSPISSNSSSLSSNSLMNQNSGGGSNSSGGLTEPSIITIGEEVESKSFRLLDWWTLQPIGESLPPPLKIYWDQNQTHCVIAYTHYFCVFKLRPTFHMLCRWPISLISAIWHNNTLFFSTPNDIQCLFPHKDESCPMVLSSSTGVVFPDDLYDPSSGSLSTSKPNQTFSLLPNFKPSGLINLLEINNEGLILLDCNNKFYCLPLTHYLLKFFILAQMEAFELAMKCASMVDPKYHYLMAKFLTVRGHPKECLQLNGGISNFLKFLICINNDALESSLEMVPLISDALKSGQSVTNENTGEEVSPASLGKMCIEIGQKAQSKNDFTVAEKAFKLATTLEPNTAYQELALHYVFLKKMSELKELQQLISQSFPLESNLISLFLD</sequence>
<dbReference type="RefSeq" id="XP_003287023.1">
    <property type="nucleotide sequence ID" value="XM_003286975.1"/>
</dbReference>
<dbReference type="OMA" id="VECVFVD"/>
<feature type="region of interest" description="Disordered" evidence="2">
    <location>
        <begin position="671"/>
        <end position="724"/>
    </location>
</feature>
<evidence type="ECO:0000313" key="4">
    <source>
        <dbReference type="Proteomes" id="UP000001064"/>
    </source>
</evidence>
<keyword evidence="4" id="KW-1185">Reference proteome</keyword>
<feature type="region of interest" description="Disordered" evidence="2">
    <location>
        <begin position="82"/>
        <end position="195"/>
    </location>
</feature>
<dbReference type="PROSITE" id="PS50082">
    <property type="entry name" value="WD_REPEATS_2"/>
    <property type="match status" value="1"/>
</dbReference>
<gene>
    <name evidence="3" type="ORF">DICPUDRAFT_97580</name>
</gene>